<proteinExistence type="predicted"/>
<organism evidence="1 2">
    <name type="scientific">Rhodovulum sulfidophilum</name>
    <name type="common">Rhodobacter sulfidophilus</name>
    <dbReference type="NCBI Taxonomy" id="35806"/>
    <lineage>
        <taxon>Bacteria</taxon>
        <taxon>Pseudomonadati</taxon>
        <taxon>Pseudomonadota</taxon>
        <taxon>Alphaproteobacteria</taxon>
        <taxon>Rhodobacterales</taxon>
        <taxon>Paracoccaceae</taxon>
        <taxon>Rhodovulum</taxon>
    </lineage>
</organism>
<name>A0A0D6AY45_RHOSU</name>
<dbReference type="AlphaFoldDB" id="A0A0D6AY45"/>
<reference evidence="1 2" key="1">
    <citation type="submission" date="2015-02" db="EMBL/GenBank/DDBJ databases">
        <title>Genome sequene of Rhodovulum sulfidophilum DSM 2351.</title>
        <authorList>
            <person name="Nagao N."/>
        </authorList>
    </citation>
    <scope>NUCLEOTIDE SEQUENCE [LARGE SCALE GENOMIC DNA]</scope>
    <source>
        <strain evidence="1 2">DSM 2351</strain>
    </source>
</reference>
<sequence length="125" mass="13297">MRLRIPAGQHLINVCGSLPVIEALLSGMRAVQLPLGHTKMDRAVRYLGVEFEDALAISVAAGIKANRAASKWATLGCLIEMLSEQTFVGAAAKARFPPILLKNSLAGPQSTSLRNMVPPFCDPAS</sequence>
<dbReference type="Proteomes" id="UP000064912">
    <property type="component" value="Chromosome"/>
</dbReference>
<protein>
    <submittedName>
        <fullName evidence="1">Phage integrase</fullName>
    </submittedName>
</protein>
<accession>A0A0D6AY45</accession>
<evidence type="ECO:0000313" key="2">
    <source>
        <dbReference type="Proteomes" id="UP000064912"/>
    </source>
</evidence>
<dbReference type="PATRIC" id="fig|35806.4.peg.629"/>
<evidence type="ECO:0000313" key="1">
    <source>
        <dbReference type="EMBL" id="BAQ67782.1"/>
    </source>
</evidence>
<dbReference type="KEGG" id="rsu:NHU_00613"/>
<gene>
    <name evidence="1" type="ORF">NHU_00613</name>
</gene>
<dbReference type="EMBL" id="AP014800">
    <property type="protein sequence ID" value="BAQ67782.1"/>
    <property type="molecule type" value="Genomic_DNA"/>
</dbReference>